<dbReference type="Proteomes" id="UP000215999">
    <property type="component" value="Unassembled WGS sequence"/>
</dbReference>
<comment type="caution">
    <text evidence="2">The sequence shown here is derived from an EMBL/GenBank/DDBJ whole genome shotgun (WGS) entry which is preliminary data.</text>
</comment>
<evidence type="ECO:0000256" key="1">
    <source>
        <dbReference type="SAM" id="SignalP"/>
    </source>
</evidence>
<sequence>MQFKYSALAASLVAALTLSGCGGSDSNDSDNNTVTGNTVKVIDGYLSQAEVCIDRNSNQSCDAGEALTTLTNTKGEIIIPEADAKYPIIARAIAGKTTDSDKAGTLGNSYELIAQAGSTVVTPFTTMASIQNKTMEELSTELNLDAKVISGDYVAMKATNEEAKKVHLLARSVSNELAPSVKDNDAKELTTTTETIQNAINDSVNAGDNLDSIVIEIDESGKANSTDVIPSLDAYLKDSTLFMASLNNAYAAVEGIAELSFKDGMLSFENDKNDVFSTPYNVVNNTLSHIEDGETSKEEFVYISKNTSLAVTPQGDLNFWTTVNLNDNYKALNMTNASFVDQTWHYLDDDSTTQKPDPMLASMTFHKDGTATVVEAGEENFTLNWEVKETVDSDFGTIQTLALSSTEFNDMNLMLVTKDNNIMTVNNLDEKSQNKEKSAFSLLIKDKSMADNIMEKWGREL</sequence>
<gene>
    <name evidence="2" type="ORF">ASV53_13005</name>
</gene>
<evidence type="ECO:0000313" key="3">
    <source>
        <dbReference type="Proteomes" id="UP000215999"/>
    </source>
</evidence>
<dbReference type="EMBL" id="NOIF01000078">
    <property type="protein sequence ID" value="OZS43489.1"/>
    <property type="molecule type" value="Genomic_DNA"/>
</dbReference>
<dbReference type="PROSITE" id="PS51257">
    <property type="entry name" value="PROKAR_LIPOPROTEIN"/>
    <property type="match status" value="1"/>
</dbReference>
<organism evidence="2 3">
    <name type="scientific">Photobacterium sanguinicancri</name>
    <dbReference type="NCBI Taxonomy" id="875932"/>
    <lineage>
        <taxon>Bacteria</taxon>
        <taxon>Pseudomonadati</taxon>
        <taxon>Pseudomonadota</taxon>
        <taxon>Gammaproteobacteria</taxon>
        <taxon>Vibrionales</taxon>
        <taxon>Vibrionaceae</taxon>
        <taxon>Photobacterium</taxon>
    </lineage>
</organism>
<feature type="signal peptide" evidence="1">
    <location>
        <begin position="1"/>
        <end position="20"/>
    </location>
</feature>
<feature type="chain" id="PRO_5045068165" evidence="1">
    <location>
        <begin position="21"/>
        <end position="461"/>
    </location>
</feature>
<protein>
    <submittedName>
        <fullName evidence="2">Uncharacterized protein</fullName>
    </submittedName>
</protein>
<evidence type="ECO:0000313" key="2">
    <source>
        <dbReference type="EMBL" id="OZS43489.1"/>
    </source>
</evidence>
<accession>A0ABX4FXD7</accession>
<proteinExistence type="predicted"/>
<dbReference type="RefSeq" id="WP_094957380.1">
    <property type="nucleotide sequence ID" value="NZ_NOIF01000078.1"/>
</dbReference>
<keyword evidence="3" id="KW-1185">Reference proteome</keyword>
<keyword evidence="1" id="KW-0732">Signal</keyword>
<reference evidence="2 3" key="1">
    <citation type="journal article" date="2016" name="Antonie Van Leeuwenhoek">
        <title>Photobacterium sanguinicancri sp. nov. isolated from marine animals.</title>
        <authorList>
            <person name="Gomez-Gil B."/>
            <person name="Roque A."/>
            <person name="Rotllant G."/>
            <person name="Romalde J.L."/>
            <person name="Doce A."/>
            <person name="Eggermont M."/>
            <person name="Defoirdt T."/>
        </authorList>
    </citation>
    <scope>NUCLEOTIDE SEQUENCE [LARGE SCALE GENOMIC DNA]</scope>
    <source>
        <strain evidence="2 3">CAIM 1827</strain>
    </source>
</reference>
<name>A0ABX4FXD7_9GAMM</name>